<dbReference type="InterPro" id="IPR055635">
    <property type="entry name" value="DUF7211"/>
</dbReference>
<dbReference type="EMBL" id="NMTS02000001">
    <property type="protein sequence ID" value="PLK30648.1"/>
    <property type="molecule type" value="Genomic_DNA"/>
</dbReference>
<dbReference type="AlphaFoldDB" id="A0A2J4JS14"/>
<name>A0A2J4JS14_9FIRM</name>
<evidence type="ECO:0000313" key="3">
    <source>
        <dbReference type="Proteomes" id="UP000221015"/>
    </source>
</evidence>
<accession>A0A2J4JS14</accession>
<evidence type="ECO:0000256" key="1">
    <source>
        <dbReference type="SAM" id="MobiDB-lite"/>
    </source>
</evidence>
<feature type="region of interest" description="Disordered" evidence="1">
    <location>
        <begin position="107"/>
        <end position="129"/>
    </location>
</feature>
<proteinExistence type="predicted"/>
<dbReference type="Pfam" id="PF23847">
    <property type="entry name" value="DUF7211"/>
    <property type="match status" value="1"/>
</dbReference>
<protein>
    <submittedName>
        <fullName evidence="2">Uncharacterized protein</fullName>
    </submittedName>
</protein>
<sequence length="215" mass="23576">MHSYNDELYHWGIKGMKWGVRRYQNKDGTLTAAGRSRYVGSNAEGTDEKSQKRVGLSDKQKRALKIGAALAVAALGTYGGYRLAKSGKLEPFVAAGKQKAAELMEEAGKERSSTPKTHAHSDYTRAHEKKSVRVLSDEELNAKINRLQKEKQYESLIATPSNVKKMLATAGTAASALGTISTLYNNYNAVAKIGKNLIASKKIQNRMSTMKVHSE</sequence>
<reference evidence="2 3" key="1">
    <citation type="journal article" date="2017" name="Front. Microbiol.">
        <title>New Insights into the Diversity of the Genus Faecalibacterium.</title>
        <authorList>
            <person name="Benevides L."/>
            <person name="Burman S."/>
            <person name="Martin R."/>
            <person name="Robert V."/>
            <person name="Thomas M."/>
            <person name="Miquel S."/>
            <person name="Chain F."/>
            <person name="Sokol H."/>
            <person name="Bermudez-Humaran L.G."/>
            <person name="Morrison M."/>
            <person name="Langella P."/>
            <person name="Azevedo V.A."/>
            <person name="Chatel J.M."/>
            <person name="Soares S."/>
        </authorList>
    </citation>
    <scope>NUCLEOTIDE SEQUENCE [LARGE SCALE GENOMIC DNA]</scope>
    <source>
        <strain evidence="2 3">CNCM I 4542</strain>
    </source>
</reference>
<dbReference type="Proteomes" id="UP000221015">
    <property type="component" value="Unassembled WGS sequence"/>
</dbReference>
<gene>
    <name evidence="2" type="ORF">CGS50_003270</name>
</gene>
<organism evidence="2 3">
    <name type="scientific">Faecalibacterium prausnitzii</name>
    <dbReference type="NCBI Taxonomy" id="853"/>
    <lineage>
        <taxon>Bacteria</taxon>
        <taxon>Bacillati</taxon>
        <taxon>Bacillota</taxon>
        <taxon>Clostridia</taxon>
        <taxon>Eubacteriales</taxon>
        <taxon>Oscillospiraceae</taxon>
        <taxon>Faecalibacterium</taxon>
    </lineage>
</organism>
<comment type="caution">
    <text evidence="2">The sequence shown here is derived from an EMBL/GenBank/DDBJ whole genome shotgun (WGS) entry which is preliminary data.</text>
</comment>
<evidence type="ECO:0000313" key="2">
    <source>
        <dbReference type="EMBL" id="PLK30648.1"/>
    </source>
</evidence>
<dbReference type="RefSeq" id="WP_097781748.1">
    <property type="nucleotide sequence ID" value="NZ_NMTS02000001.1"/>
</dbReference>